<accession>A0A0F9FSX6</accession>
<dbReference type="PANTHER" id="PTHR42755">
    <property type="entry name" value="3-DEOXY-MANNO-OCTULOSONATE CYTIDYLYLTRANSFERASE"/>
    <property type="match status" value="1"/>
</dbReference>
<proteinExistence type="predicted"/>
<feature type="non-terminal residue" evidence="1">
    <location>
        <position position="1"/>
    </location>
</feature>
<sequence length="231" mass="25439">VYAERLRELGVSSDKVIKTGNFKFDIKVKDEQLDWTLRLSGPVLIAGSTHKGEDEIVLEAYKRLLAEHPGLNLVIAPRHPRRFDDVWSLLEKDSVYCIKRTALAETDGEITGAVILLDTVGELSMLYRAADVVVMGGSFIPHGGQNPLEPAYWGKPVLCGPHMENFPFIKEFYDSKAAIETSRDGLYDDLNGLLGTASRRDEMGSNAKAILERNRGAVGRAIKVISGLIGD</sequence>
<dbReference type="GO" id="GO:0009245">
    <property type="term" value="P:lipid A biosynthetic process"/>
    <property type="evidence" value="ECO:0007669"/>
    <property type="project" value="TreeGrafter"/>
</dbReference>
<comment type="caution">
    <text evidence="1">The sequence shown here is derived from an EMBL/GenBank/DDBJ whole genome shotgun (WGS) entry which is preliminary data.</text>
</comment>
<evidence type="ECO:0008006" key="2">
    <source>
        <dbReference type="Google" id="ProtNLM"/>
    </source>
</evidence>
<dbReference type="AlphaFoldDB" id="A0A0F9FSX6"/>
<name>A0A0F9FSX6_9ZZZZ</name>
<gene>
    <name evidence="1" type="ORF">LCGC14_1995110</name>
</gene>
<dbReference type="EMBL" id="LAZR01022573">
    <property type="protein sequence ID" value="KKL81401.1"/>
    <property type="molecule type" value="Genomic_DNA"/>
</dbReference>
<protein>
    <recommendedName>
        <fullName evidence="2">Lipid IV(A) 3-deoxy-D-manno-octulosonic acid transferase</fullName>
    </recommendedName>
</protein>
<dbReference type="PANTHER" id="PTHR42755:SF1">
    <property type="entry name" value="3-DEOXY-D-MANNO-OCTULOSONIC ACID TRANSFERASE, MITOCHONDRIAL-RELATED"/>
    <property type="match status" value="1"/>
</dbReference>
<organism evidence="1">
    <name type="scientific">marine sediment metagenome</name>
    <dbReference type="NCBI Taxonomy" id="412755"/>
    <lineage>
        <taxon>unclassified sequences</taxon>
        <taxon>metagenomes</taxon>
        <taxon>ecological metagenomes</taxon>
    </lineage>
</organism>
<evidence type="ECO:0000313" key="1">
    <source>
        <dbReference type="EMBL" id="KKL81401.1"/>
    </source>
</evidence>
<dbReference type="GO" id="GO:0005886">
    <property type="term" value="C:plasma membrane"/>
    <property type="evidence" value="ECO:0007669"/>
    <property type="project" value="TreeGrafter"/>
</dbReference>
<dbReference type="GO" id="GO:0016740">
    <property type="term" value="F:transferase activity"/>
    <property type="evidence" value="ECO:0007669"/>
    <property type="project" value="InterPro"/>
</dbReference>
<reference evidence="1" key="1">
    <citation type="journal article" date="2015" name="Nature">
        <title>Complex archaea that bridge the gap between prokaryotes and eukaryotes.</title>
        <authorList>
            <person name="Spang A."/>
            <person name="Saw J.H."/>
            <person name="Jorgensen S.L."/>
            <person name="Zaremba-Niedzwiedzka K."/>
            <person name="Martijn J."/>
            <person name="Lind A.E."/>
            <person name="van Eijk R."/>
            <person name="Schleper C."/>
            <person name="Guy L."/>
            <person name="Ettema T.J."/>
        </authorList>
    </citation>
    <scope>NUCLEOTIDE SEQUENCE</scope>
</reference>
<dbReference type="InterPro" id="IPR039901">
    <property type="entry name" value="Kdotransferase"/>
</dbReference>
<dbReference type="SUPFAM" id="SSF53756">
    <property type="entry name" value="UDP-Glycosyltransferase/glycogen phosphorylase"/>
    <property type="match status" value="1"/>
</dbReference>
<dbReference type="Gene3D" id="3.40.50.2000">
    <property type="entry name" value="Glycogen Phosphorylase B"/>
    <property type="match status" value="1"/>
</dbReference>